<feature type="signal peptide" evidence="2">
    <location>
        <begin position="1"/>
        <end position="19"/>
    </location>
</feature>
<dbReference type="PROSITE" id="PS00107">
    <property type="entry name" value="PROTEIN_KINASE_ATP"/>
    <property type="match status" value="1"/>
</dbReference>
<dbReference type="InterPro" id="IPR042245">
    <property type="entry name" value="Tgt2/MlaC_sf"/>
</dbReference>
<dbReference type="Proteomes" id="UP000031327">
    <property type="component" value="Unassembled WGS sequence"/>
</dbReference>
<dbReference type="InterPro" id="IPR017441">
    <property type="entry name" value="Protein_kinase_ATP_BS"/>
</dbReference>
<keyword evidence="1 3" id="KW-0067">ATP-binding</keyword>
<name>A0A0C1QDJ2_9GAMM</name>
<dbReference type="OrthoDB" id="9787053at2"/>
<proteinExistence type="predicted"/>
<dbReference type="EMBL" id="JWIC01000003">
    <property type="protein sequence ID" value="KID58681.1"/>
    <property type="molecule type" value="Genomic_DNA"/>
</dbReference>
<reference evidence="3 4" key="1">
    <citation type="submission" date="2014-12" db="EMBL/GenBank/DDBJ databases">
        <title>Draft Genome Sequence of Pseudoalteromonas luteoviolacea HI1.</title>
        <authorList>
            <person name="Asahina A.Y."/>
            <person name="Hadfield M.G."/>
        </authorList>
    </citation>
    <scope>NUCLEOTIDE SEQUENCE [LARGE SCALE GENOMIC DNA]</scope>
    <source>
        <strain evidence="3 4">HI1</strain>
    </source>
</reference>
<evidence type="ECO:0000256" key="2">
    <source>
        <dbReference type="SAM" id="SignalP"/>
    </source>
</evidence>
<evidence type="ECO:0000256" key="1">
    <source>
        <dbReference type="PROSITE-ProRule" id="PRU10141"/>
    </source>
</evidence>
<comment type="caution">
    <text evidence="3">The sequence shown here is derived from an EMBL/GenBank/DDBJ whole genome shotgun (WGS) entry which is preliminary data.</text>
</comment>
<dbReference type="Gene3D" id="3.10.450.710">
    <property type="entry name" value="Tgt2/MlaC"/>
    <property type="match status" value="1"/>
</dbReference>
<feature type="chain" id="PRO_5002151138" evidence="2">
    <location>
        <begin position="20"/>
        <end position="195"/>
    </location>
</feature>
<accession>A0A0C1QDJ2</accession>
<evidence type="ECO:0000313" key="4">
    <source>
        <dbReference type="Proteomes" id="UP000031327"/>
    </source>
</evidence>
<feature type="binding site" evidence="1">
    <location>
        <position position="57"/>
    </location>
    <ligand>
        <name>ATP</name>
        <dbReference type="ChEBI" id="CHEBI:30616"/>
    </ligand>
</feature>
<dbReference type="PANTHER" id="PTHR36573">
    <property type="entry name" value="INTERMEMBRANE PHOSPHOLIPID TRANSPORT SYSTEM BINDING PROTEIN MLAC"/>
    <property type="match status" value="1"/>
</dbReference>
<evidence type="ECO:0000313" key="3">
    <source>
        <dbReference type="EMBL" id="KID58681.1"/>
    </source>
</evidence>
<dbReference type="Pfam" id="PF05494">
    <property type="entry name" value="MlaC"/>
    <property type="match status" value="1"/>
</dbReference>
<gene>
    <name evidence="3" type="ORF">JF50_02090</name>
</gene>
<protein>
    <submittedName>
        <fullName evidence="3">ABC transporter ATP-binding protein</fullName>
    </submittedName>
</protein>
<keyword evidence="2" id="KW-0732">Signal</keyword>
<dbReference type="InterPro" id="IPR008869">
    <property type="entry name" value="MlaC/ttg2D"/>
</dbReference>
<dbReference type="PANTHER" id="PTHR36573:SF1">
    <property type="entry name" value="INTERMEMBRANE PHOSPHOLIPID TRANSPORT SYSTEM BINDING PROTEIN MLAC"/>
    <property type="match status" value="1"/>
</dbReference>
<keyword evidence="1" id="KW-0547">Nucleotide-binding</keyword>
<dbReference type="PIRSF" id="PIRSF004649">
    <property type="entry name" value="MlaC"/>
    <property type="match status" value="1"/>
</dbReference>
<organism evidence="3 4">
    <name type="scientific">Pseudoalteromonas luteoviolacea</name>
    <dbReference type="NCBI Taxonomy" id="43657"/>
    <lineage>
        <taxon>Bacteria</taxon>
        <taxon>Pseudomonadati</taxon>
        <taxon>Pseudomonadota</taxon>
        <taxon>Gammaproteobacteria</taxon>
        <taxon>Alteromonadales</taxon>
        <taxon>Pseudoalteromonadaceae</taxon>
        <taxon>Pseudoalteromonas</taxon>
    </lineage>
</organism>
<dbReference type="AlphaFoldDB" id="A0A0C1QDJ2"/>
<dbReference type="GO" id="GO:0005524">
    <property type="term" value="F:ATP binding"/>
    <property type="evidence" value="ECO:0007669"/>
    <property type="project" value="UniProtKB-UniRule"/>
</dbReference>
<sequence length="195" mass="21720">MKKVISFLFLLVCSTMAMANETPYQLINQVGEGLFADIKKVNAGGKATSKEMRSIVKARLMPHIDTRFVSRKLLGKHIKGLKRQEAIKFIDAVTHYLEVTYASALMQYKGQEVVFEKAPAPVDSKYATVKAVIKETSGPDIDLHFKFRKGKDGSWKVYDLVAEGISLLSAKQKEIVSRISQVGLAQVTEELNKKA</sequence>